<dbReference type="AlphaFoldDB" id="A0A6J8E9S1"/>
<dbReference type="OrthoDB" id="10607956at2759"/>
<gene>
    <name evidence="1" type="ORF">MCOR_49387</name>
</gene>
<dbReference type="Proteomes" id="UP000507470">
    <property type="component" value="Unassembled WGS sequence"/>
</dbReference>
<dbReference type="EMBL" id="CACVKT020008695">
    <property type="protein sequence ID" value="CAC5416806.1"/>
    <property type="molecule type" value="Genomic_DNA"/>
</dbReference>
<evidence type="ECO:0000313" key="1">
    <source>
        <dbReference type="EMBL" id="CAC5416806.1"/>
    </source>
</evidence>
<keyword evidence="2" id="KW-1185">Reference proteome</keyword>
<evidence type="ECO:0000313" key="2">
    <source>
        <dbReference type="Proteomes" id="UP000507470"/>
    </source>
</evidence>
<proteinExistence type="predicted"/>
<reference evidence="1 2" key="1">
    <citation type="submission" date="2020-06" db="EMBL/GenBank/DDBJ databases">
        <authorList>
            <person name="Li R."/>
            <person name="Bekaert M."/>
        </authorList>
    </citation>
    <scope>NUCLEOTIDE SEQUENCE [LARGE SCALE GENOMIC DNA]</scope>
    <source>
        <strain evidence="2">wild</strain>
    </source>
</reference>
<accession>A0A6J8E9S1</accession>
<protein>
    <submittedName>
        <fullName evidence="1">Uncharacterized protein</fullName>
    </submittedName>
</protein>
<name>A0A6J8E9S1_MYTCO</name>
<organism evidence="1 2">
    <name type="scientific">Mytilus coruscus</name>
    <name type="common">Sea mussel</name>
    <dbReference type="NCBI Taxonomy" id="42192"/>
    <lineage>
        <taxon>Eukaryota</taxon>
        <taxon>Metazoa</taxon>
        <taxon>Spiralia</taxon>
        <taxon>Lophotrochozoa</taxon>
        <taxon>Mollusca</taxon>
        <taxon>Bivalvia</taxon>
        <taxon>Autobranchia</taxon>
        <taxon>Pteriomorphia</taxon>
        <taxon>Mytilida</taxon>
        <taxon>Mytiloidea</taxon>
        <taxon>Mytilidae</taxon>
        <taxon>Mytilinae</taxon>
        <taxon>Mytilus</taxon>
    </lineage>
</organism>
<sequence>MKHIQDDIVSLRTKVDSSKVNTEEKLEDFKDSFGKILSEVQNVYKVAEKIHERINQLVDNGNRRFVDDGSRRFDIIVFIREGISRREEQQKFKLVTIKDDNLELKENIVSNHHNIKSFNETFVVLRKDLLSLQDKVESIEVNFKAIEQNKFQMKSLILQMQTEKMRELKDIFTRLQPDHNGVKDELEEIKKHLKETFGKTFEKIKEVNTVS</sequence>